<dbReference type="InterPro" id="IPR001457">
    <property type="entry name" value="NADH_UbQ/plastoQ_OxRdtase_su6"/>
</dbReference>
<protein>
    <recommendedName>
        <fullName evidence="2">NADH-quinone oxidoreductase subunit J</fullName>
        <ecNumber evidence="2">7.1.1.-</ecNumber>
    </recommendedName>
</protein>
<gene>
    <name evidence="3" type="ORF">KK060_03150</name>
</gene>
<comment type="similarity">
    <text evidence="1 2">Belongs to the complex I subunit 6 family.</text>
</comment>
<dbReference type="Gene3D" id="1.20.120.1200">
    <property type="entry name" value="NADH-ubiquinone/plastoquinone oxidoreductase chain 6, subunit NuoJ"/>
    <property type="match status" value="1"/>
</dbReference>
<evidence type="ECO:0000313" key="3">
    <source>
        <dbReference type="EMBL" id="MBT1702258.1"/>
    </source>
</evidence>
<dbReference type="RefSeq" id="WP_254152174.1">
    <property type="nucleotide sequence ID" value="NZ_JAHESD010000004.1"/>
</dbReference>
<dbReference type="EMBL" id="JAHESD010000004">
    <property type="protein sequence ID" value="MBT1702258.1"/>
    <property type="molecule type" value="Genomic_DNA"/>
</dbReference>
<keyword evidence="2" id="KW-0874">Quinone</keyword>
<keyword evidence="2" id="KW-0520">NAD</keyword>
<dbReference type="PANTHER" id="PTHR33269">
    <property type="entry name" value="NADH-UBIQUINONE OXIDOREDUCTASE CHAIN 6"/>
    <property type="match status" value="1"/>
</dbReference>
<dbReference type="Pfam" id="PF00499">
    <property type="entry name" value="Oxidored_q3"/>
    <property type="match status" value="1"/>
</dbReference>
<evidence type="ECO:0000256" key="2">
    <source>
        <dbReference type="RuleBase" id="RU004429"/>
    </source>
</evidence>
<keyword evidence="2" id="KW-0812">Transmembrane</keyword>
<keyword evidence="2" id="KW-1133">Transmembrane helix</keyword>
<feature type="transmembrane region" description="Helical" evidence="2">
    <location>
        <begin position="12"/>
        <end position="29"/>
    </location>
</feature>
<dbReference type="PANTHER" id="PTHR33269:SF17">
    <property type="entry name" value="NADH-UBIQUINONE OXIDOREDUCTASE CHAIN 6"/>
    <property type="match status" value="1"/>
</dbReference>
<comment type="caution">
    <text evidence="3">The sequence shown here is derived from an EMBL/GenBank/DDBJ whole genome shotgun (WGS) entry which is preliminary data.</text>
</comment>
<evidence type="ECO:0000256" key="1">
    <source>
        <dbReference type="ARBA" id="ARBA00005698"/>
    </source>
</evidence>
<feature type="transmembrane region" description="Helical" evidence="2">
    <location>
        <begin position="70"/>
        <end position="90"/>
    </location>
</feature>
<dbReference type="Proteomes" id="UP000772618">
    <property type="component" value="Unassembled WGS sequence"/>
</dbReference>
<keyword evidence="2" id="KW-1003">Cell membrane</keyword>
<feature type="transmembrane region" description="Helical" evidence="2">
    <location>
        <begin position="120"/>
        <end position="141"/>
    </location>
</feature>
<evidence type="ECO:0000313" key="4">
    <source>
        <dbReference type="Proteomes" id="UP000772618"/>
    </source>
</evidence>
<dbReference type="EC" id="7.1.1.-" evidence="2"/>
<organism evidence="3 4">
    <name type="scientific">Chryseosolibacter indicus</name>
    <dbReference type="NCBI Taxonomy" id="2782351"/>
    <lineage>
        <taxon>Bacteria</taxon>
        <taxon>Pseudomonadati</taxon>
        <taxon>Bacteroidota</taxon>
        <taxon>Cytophagia</taxon>
        <taxon>Cytophagales</taxon>
        <taxon>Chryseotaleaceae</taxon>
        <taxon>Chryseosolibacter</taxon>
    </lineage>
</organism>
<comment type="caution">
    <text evidence="2">Lacks conserved residue(s) required for the propagation of feature annotation.</text>
</comment>
<comment type="function">
    <text evidence="2">NDH-1 shuttles electrons from NADH, via FMN and iron-sulfur (Fe-S) centers, to quinones in the respiratory chain. Couples the redox reaction to proton translocation (for every two electrons transferred, four hydrogen ions are translocated across the cytoplasmic membrane), and thus conserves the redox energy in a proton gradient.</text>
</comment>
<name>A0ABS5VLD0_9BACT</name>
<comment type="catalytic activity">
    <reaction evidence="2">
        <text>a quinone + NADH + 5 H(+)(in) = a quinol + NAD(+) + 4 H(+)(out)</text>
        <dbReference type="Rhea" id="RHEA:57888"/>
        <dbReference type="ChEBI" id="CHEBI:15378"/>
        <dbReference type="ChEBI" id="CHEBI:24646"/>
        <dbReference type="ChEBI" id="CHEBI:57540"/>
        <dbReference type="ChEBI" id="CHEBI:57945"/>
        <dbReference type="ChEBI" id="CHEBI:132124"/>
    </reaction>
</comment>
<keyword evidence="2" id="KW-0472">Membrane</keyword>
<keyword evidence="4" id="KW-1185">Reference proteome</keyword>
<comment type="subcellular location">
    <subcellularLocation>
        <location evidence="2">Cell membrane</location>
        <topology evidence="2">Multi-pass membrane protein</topology>
    </subcellularLocation>
</comment>
<sequence length="176" mass="19391">MVVFSRNPIYSVLYLVITFFCVACHYLLLNAQFLAAVHIIVYAGAIMVLFLYVIMLLNLNQETESQKSNILKFAAVISSGLLMVVIIGALRGVETGVIELGSNSKIGLVKNLGNLLFNEFLLPFEIVSLLLLTAMVGAVMLGKNHMRRAQQIAKNRNGKFADSATNNIKVKELTNE</sequence>
<accession>A0ABS5VLD0</accession>
<dbReference type="InterPro" id="IPR042106">
    <property type="entry name" value="Nuo/plastoQ_OxRdtase_6_NuoJ"/>
</dbReference>
<reference evidence="3 4" key="1">
    <citation type="submission" date="2021-05" db="EMBL/GenBank/DDBJ databases">
        <title>A Polyphasic approach of four new species of the genus Ohtaekwangia: Ohtaekwangia histidinii sp. nov., Ohtaekwangia cretensis sp. nov., Ohtaekwangia indiensis sp. nov., Ohtaekwangia reichenbachii sp. nov. from diverse environment.</title>
        <authorList>
            <person name="Octaviana S."/>
        </authorList>
    </citation>
    <scope>NUCLEOTIDE SEQUENCE [LARGE SCALE GENOMIC DNA]</scope>
    <source>
        <strain evidence="3 4">PWU20</strain>
    </source>
</reference>
<feature type="transmembrane region" description="Helical" evidence="2">
    <location>
        <begin position="35"/>
        <end position="58"/>
    </location>
</feature>
<proteinExistence type="inferred from homology"/>